<evidence type="ECO:0000259" key="1">
    <source>
        <dbReference type="Pfam" id="PF11575"/>
    </source>
</evidence>
<feature type="domain" description="Ferric siderophore reductase C-terminal" evidence="1">
    <location>
        <begin position="222"/>
        <end position="242"/>
    </location>
</feature>
<dbReference type="Proteomes" id="UP000265614">
    <property type="component" value="Unassembled WGS sequence"/>
</dbReference>
<dbReference type="InterPro" id="IPR024726">
    <property type="entry name" value="FhuF_C"/>
</dbReference>
<name>A0A3A3Z968_9ACTN</name>
<dbReference type="OrthoDB" id="3290158at2"/>
<reference evidence="2 3" key="1">
    <citation type="submission" date="2018-09" db="EMBL/GenBank/DDBJ databases">
        <title>YIM 75000 draft genome.</title>
        <authorList>
            <person name="Tang S."/>
            <person name="Feng Y."/>
        </authorList>
    </citation>
    <scope>NUCLEOTIDE SEQUENCE [LARGE SCALE GENOMIC DNA]</scope>
    <source>
        <strain evidence="2 3">YIM 75000</strain>
    </source>
</reference>
<keyword evidence="3" id="KW-1185">Reference proteome</keyword>
<evidence type="ECO:0000313" key="3">
    <source>
        <dbReference type="Proteomes" id="UP000265614"/>
    </source>
</evidence>
<dbReference type="GO" id="GO:0051537">
    <property type="term" value="F:2 iron, 2 sulfur cluster binding"/>
    <property type="evidence" value="ECO:0007669"/>
    <property type="project" value="InterPro"/>
</dbReference>
<proteinExistence type="predicted"/>
<accession>A0A3A3Z968</accession>
<organism evidence="2 3">
    <name type="scientific">Vallicoccus soli</name>
    <dbReference type="NCBI Taxonomy" id="2339232"/>
    <lineage>
        <taxon>Bacteria</taxon>
        <taxon>Bacillati</taxon>
        <taxon>Actinomycetota</taxon>
        <taxon>Actinomycetes</taxon>
        <taxon>Motilibacterales</taxon>
        <taxon>Vallicoccaceae</taxon>
        <taxon>Vallicoccus</taxon>
    </lineage>
</organism>
<dbReference type="RefSeq" id="WP_119948538.1">
    <property type="nucleotide sequence ID" value="NZ_QZEZ01000001.1"/>
</dbReference>
<comment type="caution">
    <text evidence="2">The sequence shown here is derived from an EMBL/GenBank/DDBJ whole genome shotgun (WGS) entry which is preliminary data.</text>
</comment>
<protein>
    <submittedName>
        <fullName evidence="2">(2Fe-2S)-binding protein</fullName>
    </submittedName>
</protein>
<sequence>MPEAGPAPQDLATALRSLGGAGPFFILEGPGPGDPPGGWRPVGALVADEALLRGRVEAGRALLARLAGLAPGEVEQRVAASVVVLGVAARLSAPVLGLAALHGMVPQPDGLRWRDAGPGPVALRLDPGTSWAATGGAPRLADALQEQLVEPLLVPLARTARRVAPLARALLLGNVASGLAGAAAVLARHDAEAGGRAHDLVDRLLARHPLRGAGGASRGFRRSTCCLYYRLPGGGTCGDCPLPAGTALAPGRSSG</sequence>
<gene>
    <name evidence="2" type="ORF">D5H78_00875</name>
</gene>
<dbReference type="Pfam" id="PF11575">
    <property type="entry name" value="FhuF_C"/>
    <property type="match status" value="1"/>
</dbReference>
<evidence type="ECO:0000313" key="2">
    <source>
        <dbReference type="EMBL" id="RJK97616.1"/>
    </source>
</evidence>
<dbReference type="AlphaFoldDB" id="A0A3A3Z968"/>
<dbReference type="EMBL" id="QZEZ01000001">
    <property type="protein sequence ID" value="RJK97616.1"/>
    <property type="molecule type" value="Genomic_DNA"/>
</dbReference>